<keyword evidence="3" id="KW-1003">Cell membrane</keyword>
<gene>
    <name evidence="12" type="ORF">EHYA_04543</name>
</gene>
<evidence type="ECO:0000259" key="11">
    <source>
        <dbReference type="PROSITE" id="PS50893"/>
    </source>
</evidence>
<dbReference type="OrthoDB" id="4318785at2"/>
<dbReference type="InterPro" id="IPR051535">
    <property type="entry name" value="Siderophore_ABC-ATPase"/>
</dbReference>
<dbReference type="PROSITE" id="PS50893">
    <property type="entry name" value="ABC_TRANSPORTER_2"/>
    <property type="match status" value="1"/>
</dbReference>
<dbReference type="SMART" id="SM00382">
    <property type="entry name" value="AAA"/>
    <property type="match status" value="1"/>
</dbReference>
<dbReference type="Pfam" id="PF00005">
    <property type="entry name" value="ABC_tran"/>
    <property type="match status" value="1"/>
</dbReference>
<name>A0A401YQH2_9ACTN</name>
<dbReference type="GO" id="GO:0016887">
    <property type="term" value="F:ATP hydrolysis activity"/>
    <property type="evidence" value="ECO:0007669"/>
    <property type="project" value="InterPro"/>
</dbReference>
<dbReference type="InterPro" id="IPR003593">
    <property type="entry name" value="AAA+_ATPase"/>
</dbReference>
<keyword evidence="4" id="KW-0410">Iron transport</keyword>
<keyword evidence="7" id="KW-0408">Iron</keyword>
<comment type="subcellular location">
    <subcellularLocation>
        <location evidence="1">Cell membrane</location>
        <topology evidence="1">Peripheral membrane protein</topology>
    </subcellularLocation>
</comment>
<dbReference type="FunFam" id="3.40.50.300:FF:000134">
    <property type="entry name" value="Iron-enterobactin ABC transporter ATP-binding protein"/>
    <property type="match status" value="1"/>
</dbReference>
<feature type="region of interest" description="Disordered" evidence="10">
    <location>
        <begin position="282"/>
        <end position="327"/>
    </location>
</feature>
<dbReference type="Proteomes" id="UP000286931">
    <property type="component" value="Unassembled WGS sequence"/>
</dbReference>
<dbReference type="InterPro" id="IPR003439">
    <property type="entry name" value="ABC_transporter-like_ATP-bd"/>
</dbReference>
<dbReference type="InterPro" id="IPR027417">
    <property type="entry name" value="P-loop_NTPase"/>
</dbReference>
<dbReference type="PANTHER" id="PTHR42771">
    <property type="entry name" value="IRON(3+)-HYDROXAMATE IMPORT ATP-BINDING PROTEIN FHUC"/>
    <property type="match status" value="1"/>
</dbReference>
<evidence type="ECO:0000256" key="8">
    <source>
        <dbReference type="ARBA" id="ARBA00023065"/>
    </source>
</evidence>
<feature type="domain" description="ABC transporter" evidence="11">
    <location>
        <begin position="23"/>
        <end position="259"/>
    </location>
</feature>
<keyword evidence="13" id="KW-1185">Reference proteome</keyword>
<keyword evidence="8" id="KW-0406">Ion transport</keyword>
<evidence type="ECO:0000256" key="2">
    <source>
        <dbReference type="ARBA" id="ARBA00022448"/>
    </source>
</evidence>
<evidence type="ECO:0000256" key="3">
    <source>
        <dbReference type="ARBA" id="ARBA00022475"/>
    </source>
</evidence>
<dbReference type="SUPFAM" id="SSF52540">
    <property type="entry name" value="P-loop containing nucleoside triphosphate hydrolases"/>
    <property type="match status" value="1"/>
</dbReference>
<dbReference type="EMBL" id="BIFH01000022">
    <property type="protein sequence ID" value="GCD96856.1"/>
    <property type="molecule type" value="Genomic_DNA"/>
</dbReference>
<evidence type="ECO:0000313" key="13">
    <source>
        <dbReference type="Proteomes" id="UP000286931"/>
    </source>
</evidence>
<proteinExistence type="predicted"/>
<keyword evidence="9" id="KW-0472">Membrane</keyword>
<dbReference type="GO" id="GO:0005886">
    <property type="term" value="C:plasma membrane"/>
    <property type="evidence" value="ECO:0007669"/>
    <property type="project" value="UniProtKB-SubCell"/>
</dbReference>
<evidence type="ECO:0000256" key="9">
    <source>
        <dbReference type="ARBA" id="ARBA00023136"/>
    </source>
</evidence>
<evidence type="ECO:0000256" key="6">
    <source>
        <dbReference type="ARBA" id="ARBA00022840"/>
    </source>
</evidence>
<accession>A0A401YQH2</accession>
<dbReference type="CDD" id="cd03214">
    <property type="entry name" value="ABC_Iron-Siderophores_B12_Hemin"/>
    <property type="match status" value="1"/>
</dbReference>
<dbReference type="GO" id="GO:0006826">
    <property type="term" value="P:iron ion transport"/>
    <property type="evidence" value="ECO:0007669"/>
    <property type="project" value="UniProtKB-KW"/>
</dbReference>
<reference evidence="12 13" key="1">
    <citation type="submission" date="2018-12" db="EMBL/GenBank/DDBJ databases">
        <title>Draft genome sequence of Embleya hyalina NBRC 13850T.</title>
        <authorList>
            <person name="Komaki H."/>
            <person name="Hosoyama A."/>
            <person name="Kimura A."/>
            <person name="Ichikawa N."/>
            <person name="Tamura T."/>
        </authorList>
    </citation>
    <scope>NUCLEOTIDE SEQUENCE [LARGE SCALE GENOMIC DNA]</scope>
    <source>
        <strain evidence="12 13">NBRC 13850</strain>
    </source>
</reference>
<evidence type="ECO:0000256" key="7">
    <source>
        <dbReference type="ARBA" id="ARBA00023004"/>
    </source>
</evidence>
<dbReference type="AlphaFoldDB" id="A0A401YQH2"/>
<evidence type="ECO:0000256" key="4">
    <source>
        <dbReference type="ARBA" id="ARBA00022496"/>
    </source>
</evidence>
<keyword evidence="2" id="KW-0813">Transport</keyword>
<evidence type="ECO:0000256" key="10">
    <source>
        <dbReference type="SAM" id="MobiDB-lite"/>
    </source>
</evidence>
<dbReference type="Gene3D" id="3.40.50.300">
    <property type="entry name" value="P-loop containing nucleotide triphosphate hydrolases"/>
    <property type="match status" value="1"/>
</dbReference>
<evidence type="ECO:0000256" key="5">
    <source>
        <dbReference type="ARBA" id="ARBA00022741"/>
    </source>
</evidence>
<organism evidence="12 13">
    <name type="scientific">Embleya hyalina</name>
    <dbReference type="NCBI Taxonomy" id="516124"/>
    <lineage>
        <taxon>Bacteria</taxon>
        <taxon>Bacillati</taxon>
        <taxon>Actinomycetota</taxon>
        <taxon>Actinomycetes</taxon>
        <taxon>Kitasatosporales</taxon>
        <taxon>Streptomycetaceae</taxon>
        <taxon>Embleya</taxon>
    </lineage>
</organism>
<dbReference type="PANTHER" id="PTHR42771:SF2">
    <property type="entry name" value="IRON(3+)-HYDROXAMATE IMPORT ATP-BINDING PROTEIN FHUC"/>
    <property type="match status" value="1"/>
</dbReference>
<evidence type="ECO:0000256" key="1">
    <source>
        <dbReference type="ARBA" id="ARBA00004202"/>
    </source>
</evidence>
<protein>
    <submittedName>
        <fullName evidence="12">ABC transporter</fullName>
    </submittedName>
</protein>
<dbReference type="GO" id="GO:0005524">
    <property type="term" value="F:ATP binding"/>
    <property type="evidence" value="ECO:0007669"/>
    <property type="project" value="UniProtKB-KW"/>
</dbReference>
<comment type="caution">
    <text evidence="12">The sequence shown here is derived from an EMBL/GenBank/DDBJ whole genome shotgun (WGS) entry which is preliminary data.</text>
</comment>
<sequence length="406" mass="44427">MNAGPDRGLPGEHESPIPPRARLRASNLELAYGDRTVVRDLDLDIPEGSVTAIIGPNGCGKSTLLRAFGRLLRPRKGTVLLDGRPIHAIARRQVAELVGFLPQSPVAPEGITVADLVARGRHPHQSWYRRWSSDDESAVERALRRTGMYELAERPMEELSGRQRQRAWIAMTLAQETGLLLLDEPTTHLDLAHQIDVLDLVEELHAETNRTVVMVLHELSLAARYATRLVAMKDGRVVAQGTPRDVLTEDMLLDVFALRARIRHDDETGSIVVVPLGRRPPRRTLIVSPADPRRRDSDPQGLGLGPLTAAAPSARGRPTATADGGAVGWGESARPAALACGWATAEQSNRTCEGGGWTRRQAWAQPGFASGQLPGRGRVSWVRTVRIAKTRMTMRPGWNCRARQAG</sequence>
<keyword evidence="5" id="KW-0547">Nucleotide-binding</keyword>
<keyword evidence="6" id="KW-0067">ATP-binding</keyword>
<evidence type="ECO:0000313" key="12">
    <source>
        <dbReference type="EMBL" id="GCD96856.1"/>
    </source>
</evidence>